<feature type="transmembrane region" description="Helical" evidence="7">
    <location>
        <begin position="89"/>
        <end position="111"/>
    </location>
</feature>
<comment type="caution">
    <text evidence="9">The sequence shown here is derived from an EMBL/GenBank/DDBJ whole genome shotgun (WGS) entry which is preliminary data.</text>
</comment>
<evidence type="ECO:0000313" key="9">
    <source>
        <dbReference type="EMBL" id="RMX43050.1"/>
    </source>
</evidence>
<dbReference type="AlphaFoldDB" id="A0A3M6TNT4"/>
<feature type="transmembrane region" description="Helical" evidence="7">
    <location>
        <begin position="12"/>
        <end position="29"/>
    </location>
</feature>
<feature type="transmembrane region" description="Helical" evidence="7">
    <location>
        <begin position="169"/>
        <end position="186"/>
    </location>
</feature>
<sequence>MMGRPQRVSETILRAIVLAFYWISSAAAMENNETSNNANNSSNGGTDKPFSCEWKDLEFPITFGPGIASSVCIVIGGFNLILGFKYQRITLFATGFSSAALLSYVICLIRSTLAIHYVLLIVAAVAIFAGILCTTVVFCGLFSSGIMAGFCLAMVVLLGFASLYQYTTLSIPVGVIIGVSVLIAGANVWWKRVLLIVSSSINGGALIVGGLDYFIEDLRLLDYFWLKIFMKNIKGHEPCIFSWIILGVWPLLVLIGLLVQFLKTAKQPPKPKKDFHNKRYAMGSPYYSAPDDVEMTELLAEQAQAPPTPSLHIDHTHQRAPMLLRED</sequence>
<evidence type="ECO:0000256" key="3">
    <source>
        <dbReference type="ARBA" id="ARBA00022692"/>
    </source>
</evidence>
<evidence type="ECO:0000256" key="5">
    <source>
        <dbReference type="ARBA" id="ARBA00023136"/>
    </source>
</evidence>
<gene>
    <name evidence="9" type="ORF">pdam_00015292</name>
</gene>
<feature type="transmembrane region" description="Helical" evidence="7">
    <location>
        <begin position="240"/>
        <end position="262"/>
    </location>
</feature>
<dbReference type="OrthoDB" id="115781at2759"/>
<dbReference type="PANTHER" id="PTHR31247:SF5">
    <property type="entry name" value="DUF4203 DOMAIN-CONTAINING PROTEIN"/>
    <property type="match status" value="1"/>
</dbReference>
<accession>A0A3M6TNT4</accession>
<reference evidence="9 10" key="1">
    <citation type="journal article" date="2018" name="Sci. Rep.">
        <title>Comparative analysis of the Pocillopora damicornis genome highlights role of immune system in coral evolution.</title>
        <authorList>
            <person name="Cunning R."/>
            <person name="Bay R.A."/>
            <person name="Gillette P."/>
            <person name="Baker A.C."/>
            <person name="Traylor-Knowles N."/>
        </authorList>
    </citation>
    <scope>NUCLEOTIDE SEQUENCE [LARGE SCALE GENOMIC DNA]</scope>
    <source>
        <strain evidence="9">RSMAS</strain>
        <tissue evidence="9">Whole animal</tissue>
    </source>
</reference>
<comment type="subcellular location">
    <subcellularLocation>
        <location evidence="1">Membrane</location>
        <topology evidence="1">Multi-pass membrane protein</topology>
    </subcellularLocation>
</comment>
<evidence type="ECO:0000256" key="6">
    <source>
        <dbReference type="ARBA" id="ARBA00049737"/>
    </source>
</evidence>
<feature type="transmembrane region" description="Helical" evidence="7">
    <location>
        <begin position="145"/>
        <end position="163"/>
    </location>
</feature>
<keyword evidence="4 7" id="KW-1133">Transmembrane helix</keyword>
<organism evidence="9 10">
    <name type="scientific">Pocillopora damicornis</name>
    <name type="common">Cauliflower coral</name>
    <name type="synonym">Millepora damicornis</name>
    <dbReference type="NCBI Taxonomy" id="46731"/>
    <lineage>
        <taxon>Eukaryota</taxon>
        <taxon>Metazoa</taxon>
        <taxon>Cnidaria</taxon>
        <taxon>Anthozoa</taxon>
        <taxon>Hexacorallia</taxon>
        <taxon>Scleractinia</taxon>
        <taxon>Astrocoeniina</taxon>
        <taxon>Pocilloporidae</taxon>
        <taxon>Pocillopora</taxon>
    </lineage>
</organism>
<dbReference type="GO" id="GO:0005886">
    <property type="term" value="C:plasma membrane"/>
    <property type="evidence" value="ECO:0007669"/>
    <property type="project" value="TreeGrafter"/>
</dbReference>
<name>A0A3M6TNT4_POCDA</name>
<keyword evidence="5 7" id="KW-0472">Membrane</keyword>
<dbReference type="STRING" id="46731.A0A3M6TNT4"/>
<feature type="domain" description="TM7S3/TM198-like" evidence="8">
    <location>
        <begin position="70"/>
        <end position="261"/>
    </location>
</feature>
<evidence type="ECO:0000256" key="2">
    <source>
        <dbReference type="ARBA" id="ARBA00006244"/>
    </source>
</evidence>
<evidence type="ECO:0000256" key="4">
    <source>
        <dbReference type="ARBA" id="ARBA00022989"/>
    </source>
</evidence>
<comment type="similarity">
    <text evidence="2">Belongs to the TMEM198 family.</text>
</comment>
<keyword evidence="10" id="KW-1185">Reference proteome</keyword>
<keyword evidence="3 7" id="KW-0812">Transmembrane</keyword>
<dbReference type="Proteomes" id="UP000275408">
    <property type="component" value="Unassembled WGS sequence"/>
</dbReference>
<dbReference type="Pfam" id="PF13886">
    <property type="entry name" value="TM7S3_TM198"/>
    <property type="match status" value="1"/>
</dbReference>
<protein>
    <recommendedName>
        <fullName evidence="6">Transmembrane protein 198</fullName>
    </recommendedName>
</protein>
<evidence type="ECO:0000259" key="8">
    <source>
        <dbReference type="Pfam" id="PF13886"/>
    </source>
</evidence>
<dbReference type="InterPro" id="IPR025256">
    <property type="entry name" value="TM7S3/TM198-like_dom"/>
</dbReference>
<proteinExistence type="inferred from homology"/>
<dbReference type="InterPro" id="IPR040236">
    <property type="entry name" value="TMEM198"/>
</dbReference>
<feature type="transmembrane region" description="Helical" evidence="7">
    <location>
        <begin position="193"/>
        <end position="215"/>
    </location>
</feature>
<dbReference type="PANTHER" id="PTHR31247">
    <property type="entry name" value="TRANSMEMBRANE PROTEIN 198 FAMILY MEMBER"/>
    <property type="match status" value="1"/>
</dbReference>
<feature type="transmembrane region" description="Helical" evidence="7">
    <location>
        <begin position="117"/>
        <end position="138"/>
    </location>
</feature>
<evidence type="ECO:0000313" key="10">
    <source>
        <dbReference type="Proteomes" id="UP000275408"/>
    </source>
</evidence>
<feature type="transmembrane region" description="Helical" evidence="7">
    <location>
        <begin position="63"/>
        <end position="82"/>
    </location>
</feature>
<dbReference type="EMBL" id="RCHS01003245">
    <property type="protein sequence ID" value="RMX43050.1"/>
    <property type="molecule type" value="Genomic_DNA"/>
</dbReference>
<evidence type="ECO:0000256" key="1">
    <source>
        <dbReference type="ARBA" id="ARBA00004141"/>
    </source>
</evidence>
<evidence type="ECO:0000256" key="7">
    <source>
        <dbReference type="SAM" id="Phobius"/>
    </source>
</evidence>